<dbReference type="InterPro" id="IPR033536">
    <property type="entry name" value="Spata22"/>
</dbReference>
<organism evidence="2 3">
    <name type="scientific">Potamilus streckersoni</name>
    <dbReference type="NCBI Taxonomy" id="2493646"/>
    <lineage>
        <taxon>Eukaryota</taxon>
        <taxon>Metazoa</taxon>
        <taxon>Spiralia</taxon>
        <taxon>Lophotrochozoa</taxon>
        <taxon>Mollusca</taxon>
        <taxon>Bivalvia</taxon>
        <taxon>Autobranchia</taxon>
        <taxon>Heteroconchia</taxon>
        <taxon>Palaeoheterodonta</taxon>
        <taxon>Unionida</taxon>
        <taxon>Unionoidea</taxon>
        <taxon>Unionidae</taxon>
        <taxon>Ambleminae</taxon>
        <taxon>Lampsilini</taxon>
        <taxon>Potamilus</taxon>
    </lineage>
</organism>
<feature type="compositionally biased region" description="Polar residues" evidence="1">
    <location>
        <begin position="23"/>
        <end position="35"/>
    </location>
</feature>
<evidence type="ECO:0008006" key="4">
    <source>
        <dbReference type="Google" id="ProtNLM"/>
    </source>
</evidence>
<gene>
    <name evidence="2" type="ORF">CHS0354_014792</name>
</gene>
<feature type="compositionally biased region" description="Low complexity" evidence="1">
    <location>
        <begin position="129"/>
        <end position="152"/>
    </location>
</feature>
<dbReference type="GO" id="GO:0000711">
    <property type="term" value="P:meiotic DNA repair synthesis"/>
    <property type="evidence" value="ECO:0007669"/>
    <property type="project" value="InterPro"/>
</dbReference>
<dbReference type="Proteomes" id="UP001195483">
    <property type="component" value="Unassembled WGS sequence"/>
</dbReference>
<reference evidence="2" key="3">
    <citation type="submission" date="2023-05" db="EMBL/GenBank/DDBJ databases">
        <authorList>
            <person name="Smith C.H."/>
        </authorList>
    </citation>
    <scope>NUCLEOTIDE SEQUENCE</scope>
    <source>
        <strain evidence="2">CHS0354</strain>
        <tissue evidence="2">Mantle</tissue>
    </source>
</reference>
<proteinExistence type="predicted"/>
<evidence type="ECO:0000256" key="1">
    <source>
        <dbReference type="SAM" id="MobiDB-lite"/>
    </source>
</evidence>
<evidence type="ECO:0000313" key="2">
    <source>
        <dbReference type="EMBL" id="KAK3596307.1"/>
    </source>
</evidence>
<accession>A0AAE0SQQ0</accession>
<dbReference type="PANTHER" id="PTHR35258:SF1">
    <property type="entry name" value="SPERMATOGENESIS-ASSOCIATED PROTEIN 22"/>
    <property type="match status" value="1"/>
</dbReference>
<comment type="caution">
    <text evidence="2">The sequence shown here is derived from an EMBL/GenBank/DDBJ whole genome shotgun (WGS) entry which is preliminary data.</text>
</comment>
<feature type="compositionally biased region" description="Polar residues" evidence="1">
    <location>
        <begin position="159"/>
        <end position="182"/>
    </location>
</feature>
<reference evidence="2" key="2">
    <citation type="journal article" date="2021" name="Genome Biol. Evol.">
        <title>Developing a high-quality reference genome for a parasitic bivalve with doubly uniparental inheritance (Bivalvia: Unionida).</title>
        <authorList>
            <person name="Smith C.H."/>
        </authorList>
    </citation>
    <scope>NUCLEOTIDE SEQUENCE</scope>
    <source>
        <strain evidence="2">CHS0354</strain>
        <tissue evidence="2">Mantle</tissue>
    </source>
</reference>
<protein>
    <recommendedName>
        <fullName evidence="4">Spermatogenesis-associated protein 22</fullName>
    </recommendedName>
</protein>
<keyword evidence="3" id="KW-1185">Reference proteome</keyword>
<sequence length="378" mass="42460">MYNVPVSIFNHQKRPRQALYADPQSQGSMNRQTNVQPQNKLQVDLMPVQGFSLDQRPGNQKQGIHCQRSTDFNKLGSTVYPPKPQERGRGRGGPSPQSNYQSGQSQSTFRSQGQNAQTQSWKMSPQNRSQVVTSKNTQQSQVQSQTSQMNVSARKRANETPQNNKFGHSINSQNLQQRSGGISAQRALKFGGAIPHNPTPTAGAPAPNLYSSVKMPNMYNTASLVNLPHPATDSKNSVKLEKSVEEKISLNKDLHVITTTIAGVKKWNKYKEQVQLIFEVYGVVDSALVKDSSGMTKEFLLRDEQDSMQCIFYEIDRSIPRLTRGQWHRLLGNFNERCQKFHCVSVRATDQEERILGKRLVAVSSKTMETIAKTLREV</sequence>
<feature type="region of interest" description="Disordered" evidence="1">
    <location>
        <begin position="51"/>
        <end position="182"/>
    </location>
</feature>
<dbReference type="GO" id="GO:0007129">
    <property type="term" value="P:homologous chromosome pairing at meiosis"/>
    <property type="evidence" value="ECO:0007669"/>
    <property type="project" value="InterPro"/>
</dbReference>
<dbReference type="PANTHER" id="PTHR35258">
    <property type="entry name" value="SPERMATOGENESIS-ASSOCIATED PROTEIN 22"/>
    <property type="match status" value="1"/>
</dbReference>
<feature type="compositionally biased region" description="Polar residues" evidence="1">
    <location>
        <begin position="95"/>
        <end position="128"/>
    </location>
</feature>
<feature type="compositionally biased region" description="Polar residues" evidence="1">
    <location>
        <begin position="57"/>
        <end position="76"/>
    </location>
</feature>
<evidence type="ECO:0000313" key="3">
    <source>
        <dbReference type="Proteomes" id="UP001195483"/>
    </source>
</evidence>
<feature type="region of interest" description="Disordered" evidence="1">
    <location>
        <begin position="1"/>
        <end position="35"/>
    </location>
</feature>
<dbReference type="GO" id="GO:0007276">
    <property type="term" value="P:gamete generation"/>
    <property type="evidence" value="ECO:0007669"/>
    <property type="project" value="InterPro"/>
</dbReference>
<dbReference type="AlphaFoldDB" id="A0AAE0SQQ0"/>
<reference evidence="2" key="1">
    <citation type="journal article" date="2021" name="Genome Biol. Evol.">
        <title>A High-Quality Reference Genome for a Parasitic Bivalve with Doubly Uniparental Inheritance (Bivalvia: Unionida).</title>
        <authorList>
            <person name="Smith C.H."/>
        </authorList>
    </citation>
    <scope>NUCLEOTIDE SEQUENCE</scope>
    <source>
        <strain evidence="2">CHS0354</strain>
    </source>
</reference>
<dbReference type="GO" id="GO:0051445">
    <property type="term" value="P:regulation of meiotic cell cycle"/>
    <property type="evidence" value="ECO:0007669"/>
    <property type="project" value="TreeGrafter"/>
</dbReference>
<name>A0AAE0SQQ0_9BIVA</name>
<dbReference type="EMBL" id="JAEAOA010000905">
    <property type="protein sequence ID" value="KAK3596307.1"/>
    <property type="molecule type" value="Genomic_DNA"/>
</dbReference>